<dbReference type="PANTHER" id="PTHR24148:SF64">
    <property type="entry name" value="HETEROKARYON INCOMPATIBILITY DOMAIN-CONTAINING PROTEIN"/>
    <property type="match status" value="1"/>
</dbReference>
<accession>A0A9P4W766</accession>
<evidence type="ECO:0000313" key="3">
    <source>
        <dbReference type="Proteomes" id="UP000801428"/>
    </source>
</evidence>
<keyword evidence="3" id="KW-1185">Reference proteome</keyword>
<dbReference type="OrthoDB" id="4850726at2759"/>
<comment type="caution">
    <text evidence="2">The sequence shown here is derived from an EMBL/GenBank/DDBJ whole genome shotgun (WGS) entry which is preliminary data.</text>
</comment>
<dbReference type="InterPro" id="IPR010730">
    <property type="entry name" value="HET"/>
</dbReference>
<dbReference type="AlphaFoldDB" id="A0A9P4W766"/>
<protein>
    <recommendedName>
        <fullName evidence="1">Heterokaryon incompatibility domain-containing protein</fullName>
    </recommendedName>
</protein>
<name>A0A9P4W766_CURKU</name>
<feature type="domain" description="Heterokaryon incompatibility" evidence="1">
    <location>
        <begin position="54"/>
        <end position="217"/>
    </location>
</feature>
<proteinExistence type="predicted"/>
<dbReference type="PANTHER" id="PTHR24148">
    <property type="entry name" value="ANKYRIN REPEAT DOMAIN-CONTAINING PROTEIN 39 HOMOLOG-RELATED"/>
    <property type="match status" value="1"/>
</dbReference>
<dbReference type="Proteomes" id="UP000801428">
    <property type="component" value="Unassembled WGS sequence"/>
</dbReference>
<dbReference type="Pfam" id="PF06985">
    <property type="entry name" value="HET"/>
    <property type="match status" value="1"/>
</dbReference>
<sequence length="677" mass="76552">MVSYTYEPLSKPDSEIRVAILQPGTGGDDLHIRFETRNLEGLFSRLSKTAHPPYEALSYVWGDVTKGTRVRVHAGGVEKGNITIGQNLDIALRHLRRADEERAIYIDALCINQQDTTKDGEKSKQVAMMGWIYFLAVRTIVWLGPEADDSTAALDLIRHWTSQVALNEANLLQPINGTADASWADSTISLPYVAGELNSIHKLLNRPYFERTWTRQECTLARDAVVQCGTQQIPWVIFVRGVAYLHLKRHYSEALDVGQVYDFARAVTKAFDLTNLPQLNCEYANLRLVMGQTKCFDLRDKIHGQRYLLNDYDQKLAVEPDYTVSVEDLYTEVARRVIIEDHRLNLLQACEVSSRDLPSLPSWVPDWSVTMKVARSHPAANWSACAWITSRATLTAGRVLRVSGIEAARVEEVIEWTLDAYACQYEDVLEVLKMIGRSAKVQEDMRTQGASCIERYCKALVGDLFAESFHPLHPQRPSLTKCTRFLQILWDRDLQSEAVFELFEADMVRTKLLLLDLCHLNFVGRCFFQASSGYFGLAPTGTQTDDVVSVILGCKHPLILRRATVPGPETEEAWFVVGVCLAEGLQYGEIIYRGRLPDHYRPVSQLHGQPETVLDRTWNALWDSRRGELKTNPAELLGELGIRVERYHQVSHGYHVLDVAVETLTEFGVAIQEFALV</sequence>
<dbReference type="EMBL" id="SWKU01000031">
    <property type="protein sequence ID" value="KAF2995701.1"/>
    <property type="molecule type" value="Genomic_DNA"/>
</dbReference>
<evidence type="ECO:0000259" key="1">
    <source>
        <dbReference type="Pfam" id="PF06985"/>
    </source>
</evidence>
<organism evidence="2 3">
    <name type="scientific">Curvularia kusanoi</name>
    <name type="common">Cochliobolus kusanoi</name>
    <dbReference type="NCBI Taxonomy" id="90978"/>
    <lineage>
        <taxon>Eukaryota</taxon>
        <taxon>Fungi</taxon>
        <taxon>Dikarya</taxon>
        <taxon>Ascomycota</taxon>
        <taxon>Pezizomycotina</taxon>
        <taxon>Dothideomycetes</taxon>
        <taxon>Pleosporomycetidae</taxon>
        <taxon>Pleosporales</taxon>
        <taxon>Pleosporineae</taxon>
        <taxon>Pleosporaceae</taxon>
        <taxon>Curvularia</taxon>
    </lineage>
</organism>
<evidence type="ECO:0000313" key="2">
    <source>
        <dbReference type="EMBL" id="KAF2995701.1"/>
    </source>
</evidence>
<gene>
    <name evidence="2" type="ORF">E8E13_003798</name>
</gene>
<reference evidence="2" key="1">
    <citation type="submission" date="2019-04" db="EMBL/GenBank/DDBJ databases">
        <title>Sequencing of skin fungus with MAO and IRED activity.</title>
        <authorList>
            <person name="Marsaioli A.J."/>
            <person name="Bonatto J.M.C."/>
            <person name="Reis Junior O."/>
        </authorList>
    </citation>
    <scope>NUCLEOTIDE SEQUENCE</scope>
    <source>
        <strain evidence="2">30M1</strain>
    </source>
</reference>
<dbReference type="InterPro" id="IPR052895">
    <property type="entry name" value="HetReg/Transcr_Mod"/>
</dbReference>